<reference evidence="2" key="1">
    <citation type="submission" date="2014-05" db="EMBL/GenBank/DDBJ databases">
        <authorList>
            <person name="Chronopoulou M."/>
        </authorList>
    </citation>
    <scope>NUCLEOTIDE SEQUENCE</scope>
    <source>
        <tissue evidence="2">Whole organism</tissue>
    </source>
</reference>
<evidence type="ECO:0000256" key="1">
    <source>
        <dbReference type="SAM" id="Phobius"/>
    </source>
</evidence>
<sequence>MNTFNNYIENFIEDRLDSTTTIKHRCFIVSVTFNRCRLHGNLFKKKIYNNNSDGNFKFREIVGIFWFYIVYKCCFFLKNVFFNL</sequence>
<organism evidence="2">
    <name type="scientific">Lepeophtheirus salmonis</name>
    <name type="common">Salmon louse</name>
    <name type="synonym">Caligus salmonis</name>
    <dbReference type="NCBI Taxonomy" id="72036"/>
    <lineage>
        <taxon>Eukaryota</taxon>
        <taxon>Metazoa</taxon>
        <taxon>Ecdysozoa</taxon>
        <taxon>Arthropoda</taxon>
        <taxon>Crustacea</taxon>
        <taxon>Multicrustacea</taxon>
        <taxon>Hexanauplia</taxon>
        <taxon>Copepoda</taxon>
        <taxon>Siphonostomatoida</taxon>
        <taxon>Caligidae</taxon>
        <taxon>Lepeophtheirus</taxon>
    </lineage>
</organism>
<keyword evidence="1" id="KW-0812">Transmembrane</keyword>
<dbReference type="AlphaFoldDB" id="A0A0K2VA45"/>
<keyword evidence="1" id="KW-0472">Membrane</keyword>
<name>A0A0K2VA45_LEPSM</name>
<evidence type="ECO:0000313" key="2">
    <source>
        <dbReference type="EMBL" id="CDW46806.1"/>
    </source>
</evidence>
<feature type="transmembrane region" description="Helical" evidence="1">
    <location>
        <begin position="61"/>
        <end position="81"/>
    </location>
</feature>
<protein>
    <submittedName>
        <fullName evidence="2">Uncharacterized protein</fullName>
    </submittedName>
</protein>
<dbReference type="EMBL" id="HACA01029445">
    <property type="protein sequence ID" value="CDW46806.1"/>
    <property type="molecule type" value="Transcribed_RNA"/>
</dbReference>
<keyword evidence="1" id="KW-1133">Transmembrane helix</keyword>
<accession>A0A0K2VA45</accession>
<proteinExistence type="predicted"/>